<dbReference type="InterPro" id="IPR050111">
    <property type="entry name" value="C-type_lectin/snaclec_domain"/>
</dbReference>
<dbReference type="Gene3D" id="3.10.100.10">
    <property type="entry name" value="Mannose-Binding Protein A, subunit A"/>
    <property type="match status" value="1"/>
</dbReference>
<dbReference type="PROSITE" id="PS50041">
    <property type="entry name" value="C_TYPE_LECTIN_2"/>
    <property type="match status" value="1"/>
</dbReference>
<dbReference type="InterPro" id="IPR016187">
    <property type="entry name" value="CTDL_fold"/>
</dbReference>
<dbReference type="EMBL" id="JAODUP010000994">
    <property type="protein sequence ID" value="KAK2142134.1"/>
    <property type="molecule type" value="Genomic_DNA"/>
</dbReference>
<dbReference type="Proteomes" id="UP001208570">
    <property type="component" value="Unassembled WGS sequence"/>
</dbReference>
<evidence type="ECO:0000259" key="2">
    <source>
        <dbReference type="PROSITE" id="PS50041"/>
    </source>
</evidence>
<organism evidence="3 4">
    <name type="scientific">Paralvinella palmiformis</name>
    <dbReference type="NCBI Taxonomy" id="53620"/>
    <lineage>
        <taxon>Eukaryota</taxon>
        <taxon>Metazoa</taxon>
        <taxon>Spiralia</taxon>
        <taxon>Lophotrochozoa</taxon>
        <taxon>Annelida</taxon>
        <taxon>Polychaeta</taxon>
        <taxon>Sedentaria</taxon>
        <taxon>Canalipalpata</taxon>
        <taxon>Terebellida</taxon>
        <taxon>Terebelliformia</taxon>
        <taxon>Alvinellidae</taxon>
        <taxon>Paralvinella</taxon>
    </lineage>
</organism>
<dbReference type="SUPFAM" id="SSF56436">
    <property type="entry name" value="C-type lectin-like"/>
    <property type="match status" value="1"/>
</dbReference>
<dbReference type="Pfam" id="PF00059">
    <property type="entry name" value="Lectin_C"/>
    <property type="match status" value="1"/>
</dbReference>
<dbReference type="SMART" id="SM00034">
    <property type="entry name" value="CLECT"/>
    <property type="match status" value="1"/>
</dbReference>
<dbReference type="PANTHER" id="PTHR22803">
    <property type="entry name" value="MANNOSE, PHOSPHOLIPASE, LECTIN RECEPTOR RELATED"/>
    <property type="match status" value="1"/>
</dbReference>
<comment type="caution">
    <text evidence="3">The sequence shown here is derived from an EMBL/GenBank/DDBJ whole genome shotgun (WGS) entry which is preliminary data.</text>
</comment>
<feature type="domain" description="C-type lectin" evidence="2">
    <location>
        <begin position="49"/>
        <end position="165"/>
    </location>
</feature>
<evidence type="ECO:0000313" key="4">
    <source>
        <dbReference type="Proteomes" id="UP001208570"/>
    </source>
</evidence>
<name>A0AAD9MT78_9ANNE</name>
<accession>A0AAD9MT78</accession>
<dbReference type="InterPro" id="IPR016186">
    <property type="entry name" value="C-type_lectin-like/link_sf"/>
</dbReference>
<keyword evidence="4" id="KW-1185">Reference proteome</keyword>
<keyword evidence="1" id="KW-0732">Signal</keyword>
<feature type="chain" id="PRO_5042011687" description="C-type lectin domain-containing protein" evidence="1">
    <location>
        <begin position="36"/>
        <end position="191"/>
    </location>
</feature>
<evidence type="ECO:0000313" key="3">
    <source>
        <dbReference type="EMBL" id="KAK2142134.1"/>
    </source>
</evidence>
<sequence>MLVSFLSALRHICSNMYRSFKMVLILVLNMSLVDGISPAVGCGYLWYEFNGSCYRMYQRSNTFEEARSFCQNDGADLVVIANEEENQFLKELFYLQEDLQSPETIWHAFIGLTDMAKEGTHVWVDGTPLSYSNWVAGDPNDSDGTNDIVEIVGPYIPSNYGRWVDSSTIKTSETYICERKYRQKTGITVSE</sequence>
<gene>
    <name evidence="3" type="ORF">LSH36_994g01031</name>
</gene>
<feature type="signal peptide" evidence="1">
    <location>
        <begin position="1"/>
        <end position="35"/>
    </location>
</feature>
<dbReference type="InterPro" id="IPR001304">
    <property type="entry name" value="C-type_lectin-like"/>
</dbReference>
<reference evidence="3" key="1">
    <citation type="journal article" date="2023" name="Mol. Biol. Evol.">
        <title>Third-Generation Sequencing Reveals the Adaptive Role of the Epigenome in Three Deep-Sea Polychaetes.</title>
        <authorList>
            <person name="Perez M."/>
            <person name="Aroh O."/>
            <person name="Sun Y."/>
            <person name="Lan Y."/>
            <person name="Juniper S.K."/>
            <person name="Young C.R."/>
            <person name="Angers B."/>
            <person name="Qian P.Y."/>
        </authorList>
    </citation>
    <scope>NUCLEOTIDE SEQUENCE</scope>
    <source>
        <strain evidence="3">P08H-3</strain>
    </source>
</reference>
<protein>
    <recommendedName>
        <fullName evidence="2">C-type lectin domain-containing protein</fullName>
    </recommendedName>
</protein>
<evidence type="ECO:0000256" key="1">
    <source>
        <dbReference type="SAM" id="SignalP"/>
    </source>
</evidence>
<dbReference type="AlphaFoldDB" id="A0AAD9MT78"/>
<proteinExistence type="predicted"/>